<dbReference type="Proteomes" id="UP000321291">
    <property type="component" value="Chromosome"/>
</dbReference>
<gene>
    <name evidence="5" type="ORF">FSB73_01325</name>
</gene>
<accession>A0A5B8VGF3</accession>
<dbReference type="PANTHER" id="PTHR30146">
    <property type="entry name" value="LACI-RELATED TRANSCRIPTIONAL REPRESSOR"/>
    <property type="match status" value="1"/>
</dbReference>
<sequence length="351" mass="39389">MKKKISIRDIAADLGVAISTVSAVLNGKTEERRISDRMRDRVLEHAKKCGYQPNLIAQSLRTGKSKILAMLVEDIADPFFAGIARLVETHPSLHDYKLFYSSTENDPQKAKSLIKAFRDRLVDGFIIAPTPGTEKEIQVLLADQVPLVLFDRYLPDTNANLVCVDNFEGTHEATELLINRGYKNIAFITLSSVQSQMADRLEGYKKAIDDHSYAPCILEIAYTLSEEVLVSQIKYYFRTQPQIDAVIFATNYLAINGLRTLQELNKSIPDQIAVIGFDDNTHFGLFSPSITAIAQPIEDIASTIVKLLKKELRESNGLSNNHHNEKEQVVLPTKLMIRKSCPTVKSKDLKR</sequence>
<evidence type="ECO:0000259" key="4">
    <source>
        <dbReference type="PROSITE" id="PS50932"/>
    </source>
</evidence>
<dbReference type="SMART" id="SM00354">
    <property type="entry name" value="HTH_LACI"/>
    <property type="match status" value="1"/>
</dbReference>
<dbReference type="InterPro" id="IPR046335">
    <property type="entry name" value="LacI/GalR-like_sensor"/>
</dbReference>
<dbReference type="CDD" id="cd01392">
    <property type="entry name" value="HTH_LacI"/>
    <property type="match status" value="1"/>
</dbReference>
<evidence type="ECO:0000256" key="2">
    <source>
        <dbReference type="ARBA" id="ARBA00023125"/>
    </source>
</evidence>
<proteinExistence type="predicted"/>
<dbReference type="InterPro" id="IPR010982">
    <property type="entry name" value="Lambda_DNA-bd_dom_sf"/>
</dbReference>
<dbReference type="EMBL" id="CP042434">
    <property type="protein sequence ID" value="QEC70550.1"/>
    <property type="molecule type" value="Genomic_DNA"/>
</dbReference>
<dbReference type="Pfam" id="PF00356">
    <property type="entry name" value="LacI"/>
    <property type="match status" value="1"/>
</dbReference>
<dbReference type="SUPFAM" id="SSF53822">
    <property type="entry name" value="Periplasmic binding protein-like I"/>
    <property type="match status" value="1"/>
</dbReference>
<keyword evidence="3" id="KW-0804">Transcription</keyword>
<evidence type="ECO:0000256" key="3">
    <source>
        <dbReference type="ARBA" id="ARBA00023163"/>
    </source>
</evidence>
<dbReference type="InterPro" id="IPR000843">
    <property type="entry name" value="HTH_LacI"/>
</dbReference>
<dbReference type="InterPro" id="IPR028082">
    <property type="entry name" value="Peripla_BP_I"/>
</dbReference>
<dbReference type="GO" id="GO:0000976">
    <property type="term" value="F:transcription cis-regulatory region binding"/>
    <property type="evidence" value="ECO:0007669"/>
    <property type="project" value="TreeGrafter"/>
</dbReference>
<evidence type="ECO:0000313" key="6">
    <source>
        <dbReference type="Proteomes" id="UP000321291"/>
    </source>
</evidence>
<organism evidence="5 6">
    <name type="scientific">Arachidicoccus ginsenosidivorans</name>
    <dbReference type="NCBI Taxonomy" id="496057"/>
    <lineage>
        <taxon>Bacteria</taxon>
        <taxon>Pseudomonadati</taxon>
        <taxon>Bacteroidota</taxon>
        <taxon>Chitinophagia</taxon>
        <taxon>Chitinophagales</taxon>
        <taxon>Chitinophagaceae</taxon>
        <taxon>Arachidicoccus</taxon>
    </lineage>
</organism>
<dbReference type="RefSeq" id="WP_146779813.1">
    <property type="nucleotide sequence ID" value="NZ_CP042434.1"/>
</dbReference>
<reference evidence="5 6" key="1">
    <citation type="journal article" date="2017" name="Int. J. Syst. Evol. Microbiol.">
        <title>Arachidicoccus ginsenosidivorans sp. nov., with ginsenoside-converting activity isolated from ginseng cultivating soil.</title>
        <authorList>
            <person name="Siddiqi M.Z."/>
            <person name="Aslam Z."/>
            <person name="Im W.T."/>
        </authorList>
    </citation>
    <scope>NUCLEOTIDE SEQUENCE [LARGE SCALE GENOMIC DNA]</scope>
    <source>
        <strain evidence="5 6">Gsoil 809</strain>
    </source>
</reference>
<keyword evidence="2" id="KW-0238">DNA-binding</keyword>
<evidence type="ECO:0000256" key="1">
    <source>
        <dbReference type="ARBA" id="ARBA00023015"/>
    </source>
</evidence>
<feature type="domain" description="HTH lacI-type" evidence="4">
    <location>
        <begin position="5"/>
        <end position="62"/>
    </location>
</feature>
<dbReference type="OrthoDB" id="9803256at2"/>
<name>A0A5B8VGF3_9BACT</name>
<evidence type="ECO:0000313" key="5">
    <source>
        <dbReference type="EMBL" id="QEC70550.1"/>
    </source>
</evidence>
<dbReference type="Gene3D" id="3.40.50.2300">
    <property type="match status" value="2"/>
</dbReference>
<dbReference type="GO" id="GO:0003700">
    <property type="term" value="F:DNA-binding transcription factor activity"/>
    <property type="evidence" value="ECO:0007669"/>
    <property type="project" value="TreeGrafter"/>
</dbReference>
<keyword evidence="1" id="KW-0805">Transcription regulation</keyword>
<keyword evidence="6" id="KW-1185">Reference proteome</keyword>
<dbReference type="Pfam" id="PF13377">
    <property type="entry name" value="Peripla_BP_3"/>
    <property type="match status" value="1"/>
</dbReference>
<dbReference type="AlphaFoldDB" id="A0A5B8VGF3"/>
<dbReference type="PANTHER" id="PTHR30146:SF109">
    <property type="entry name" value="HTH-TYPE TRANSCRIPTIONAL REGULATOR GALS"/>
    <property type="match status" value="1"/>
</dbReference>
<dbReference type="Gene3D" id="1.10.260.40">
    <property type="entry name" value="lambda repressor-like DNA-binding domains"/>
    <property type="match status" value="1"/>
</dbReference>
<dbReference type="KEGG" id="agi:FSB73_01325"/>
<protein>
    <submittedName>
        <fullName evidence="5">LacI family transcriptional regulator</fullName>
    </submittedName>
</protein>
<dbReference type="SUPFAM" id="SSF47413">
    <property type="entry name" value="lambda repressor-like DNA-binding domains"/>
    <property type="match status" value="1"/>
</dbReference>
<dbReference type="PROSITE" id="PS50932">
    <property type="entry name" value="HTH_LACI_2"/>
    <property type="match status" value="1"/>
</dbReference>